<proteinExistence type="predicted"/>
<evidence type="ECO:0000313" key="2">
    <source>
        <dbReference type="Proteomes" id="UP000239425"/>
    </source>
</evidence>
<organism evidence="1 2">
    <name type="scientific">Holospora curviuscula</name>
    <dbReference type="NCBI Taxonomy" id="1082868"/>
    <lineage>
        <taxon>Bacteria</taxon>
        <taxon>Pseudomonadati</taxon>
        <taxon>Pseudomonadota</taxon>
        <taxon>Alphaproteobacteria</taxon>
        <taxon>Holosporales</taxon>
        <taxon>Holosporaceae</taxon>
        <taxon>Holospora</taxon>
    </lineage>
</organism>
<comment type="caution">
    <text evidence="1">The sequence shown here is derived from an EMBL/GenBank/DDBJ whole genome shotgun (WGS) entry which is preliminary data.</text>
</comment>
<protein>
    <submittedName>
        <fullName evidence="1">Glucose-6-phosphate isomerase</fullName>
    </submittedName>
</protein>
<gene>
    <name evidence="1" type="ORF">HCUR_00801</name>
</gene>
<dbReference type="Proteomes" id="UP000239425">
    <property type="component" value="Unassembled WGS sequence"/>
</dbReference>
<keyword evidence="2" id="KW-1185">Reference proteome</keyword>
<dbReference type="OrthoDB" id="9817738at2"/>
<sequence length="397" mass="46743">MRNNPLFRQDMRLVLDAHILDWSLFLRNHAKAAQALKALVTQKEQFSCFSYLWSRSHEFEDHSKHFREFRTILVAGRMEDLAGTQCIVDWVQSFTGKHHQSFPVVHFIVHPDPELFWEMMGTLDLKHTGVIIIGSNPNDLFPYIILLRCLESWKSTECSVQHHIMIWIPKGAELPHIHPVVQTFKLNVQYYSEITPKSSSCFNEISFSIGNMIGFHFNLFLGGAKKTCQQYFHHILKSPLEGAALYTTLKQQYPNLAHWIWNNTKNFHPLAQWIQWMWQDMLTHRYTSSFPKHIFHPPPFYLGFTTTFWEKKSITDVVFPNYFSSVDPQFTQIHLKQLLEQEFRTTCKILTKHTHAVRVFYIKQFSEEILGGLMAHFLLETTLLFLMEKEITFPNPP</sequence>
<accession>A0A2S5R8Y2</accession>
<dbReference type="RefSeq" id="WP_104206821.1">
    <property type="nucleotide sequence ID" value="NZ_PHHC01000082.1"/>
</dbReference>
<reference evidence="1 2" key="1">
    <citation type="submission" date="2017-11" db="EMBL/GenBank/DDBJ databases">
        <title>Comparative genomic analysis of Holospora spp., intranuclear symbionts of paramecia.</title>
        <authorList>
            <person name="Garushyants S.K."/>
            <person name="Beliavskaya A."/>
            <person name="Malko D.B."/>
            <person name="Logacheva M.D."/>
            <person name="Rautian M.S."/>
            <person name="Gelfand M.S."/>
        </authorList>
    </citation>
    <scope>NUCLEOTIDE SEQUENCE [LARGE SCALE GENOMIC DNA]</scope>
    <source>
        <strain evidence="2">02AZ16</strain>
    </source>
</reference>
<evidence type="ECO:0000313" key="1">
    <source>
        <dbReference type="EMBL" id="PPE03786.1"/>
    </source>
</evidence>
<dbReference type="GO" id="GO:0016853">
    <property type="term" value="F:isomerase activity"/>
    <property type="evidence" value="ECO:0007669"/>
    <property type="project" value="UniProtKB-KW"/>
</dbReference>
<dbReference type="EMBL" id="PHHC01000082">
    <property type="protein sequence ID" value="PPE03786.1"/>
    <property type="molecule type" value="Genomic_DNA"/>
</dbReference>
<keyword evidence="1" id="KW-0413">Isomerase</keyword>
<name>A0A2S5R8Y2_9PROT</name>
<dbReference type="AlphaFoldDB" id="A0A2S5R8Y2"/>